<dbReference type="AlphaFoldDB" id="A0A078M1D5"/>
<accession>A0A078M1D5</accession>
<organism evidence="2 3">
    <name type="scientific">Jeotgalicoccus saudimassiliensis</name>
    <dbReference type="NCBI Taxonomy" id="1461582"/>
    <lineage>
        <taxon>Bacteria</taxon>
        <taxon>Bacillati</taxon>
        <taxon>Bacillota</taxon>
        <taxon>Bacilli</taxon>
        <taxon>Bacillales</taxon>
        <taxon>Staphylococcaceae</taxon>
        <taxon>Jeotgalicoccus</taxon>
    </lineage>
</organism>
<evidence type="ECO:0000256" key="1">
    <source>
        <dbReference type="SAM" id="SignalP"/>
    </source>
</evidence>
<name>A0A078M1D5_9STAP</name>
<keyword evidence="3" id="KW-1185">Reference proteome</keyword>
<evidence type="ECO:0000313" key="2">
    <source>
        <dbReference type="EMBL" id="CEA01153.1"/>
    </source>
</evidence>
<dbReference type="HOGENOM" id="CLU_3328852_0_0_9"/>
<reference evidence="2 3" key="1">
    <citation type="submission" date="2014-07" db="EMBL/GenBank/DDBJ databases">
        <authorList>
            <person name="Urmite Genomes Urmite Genomes"/>
        </authorList>
    </citation>
    <scope>NUCLEOTIDE SEQUENCE [LARGE SCALE GENOMIC DNA]</scope>
    <source>
        <strain evidence="2 3">13MG44_air</strain>
    </source>
</reference>
<evidence type="ECO:0000313" key="3">
    <source>
        <dbReference type="Proteomes" id="UP000044136"/>
    </source>
</evidence>
<dbReference type="EMBL" id="CCSE01000001">
    <property type="protein sequence ID" value="CEA01153.1"/>
    <property type="molecule type" value="Genomic_DNA"/>
</dbReference>
<dbReference type="Proteomes" id="UP000044136">
    <property type="component" value="Unassembled WGS sequence"/>
</dbReference>
<keyword evidence="1" id="KW-0732">Signal</keyword>
<gene>
    <name evidence="2" type="ORF">BN1048_01252</name>
</gene>
<feature type="signal peptide" evidence="1">
    <location>
        <begin position="1"/>
        <end position="20"/>
    </location>
</feature>
<proteinExistence type="predicted"/>
<feature type="chain" id="PRO_5039317221" evidence="1">
    <location>
        <begin position="21"/>
        <end position="38"/>
    </location>
</feature>
<dbReference type="STRING" id="1461582.BN1048_01252"/>
<sequence>MKAFLILMVCAAFLTSILTAGRETDWGYKDDGETKIRE</sequence>
<protein>
    <submittedName>
        <fullName evidence="2">Uncharacterized protein</fullName>
    </submittedName>
</protein>